<accession>A0A183MUA2</accession>
<proteinExistence type="predicted"/>
<evidence type="ECO:0000313" key="2">
    <source>
        <dbReference type="Proteomes" id="UP000277204"/>
    </source>
</evidence>
<sequence>MNTLTSKKKPGIQWTALMQLDDLDFTDDLALPSHTYQQVQVKIENVTTASVSVGFKIYKGKSKILNYDIENTNPIMVDSETLEEMGSFTYHGSIANKQRGSDVITNW</sequence>
<evidence type="ECO:0000313" key="1">
    <source>
        <dbReference type="EMBL" id="VDP32313.1"/>
    </source>
</evidence>
<reference evidence="1 2" key="1">
    <citation type="submission" date="2018-11" db="EMBL/GenBank/DDBJ databases">
        <authorList>
            <consortium name="Pathogen Informatics"/>
        </authorList>
    </citation>
    <scope>NUCLEOTIDE SEQUENCE [LARGE SCALE GENOMIC DNA]</scope>
    <source>
        <strain evidence="1 2">Zambia</strain>
    </source>
</reference>
<dbReference type="Proteomes" id="UP000277204">
    <property type="component" value="Unassembled WGS sequence"/>
</dbReference>
<dbReference type="AlphaFoldDB" id="A0A183MUA2"/>
<organism evidence="1 2">
    <name type="scientific">Schistosoma margrebowiei</name>
    <dbReference type="NCBI Taxonomy" id="48269"/>
    <lineage>
        <taxon>Eukaryota</taxon>
        <taxon>Metazoa</taxon>
        <taxon>Spiralia</taxon>
        <taxon>Lophotrochozoa</taxon>
        <taxon>Platyhelminthes</taxon>
        <taxon>Trematoda</taxon>
        <taxon>Digenea</taxon>
        <taxon>Strigeidida</taxon>
        <taxon>Schistosomatoidea</taxon>
        <taxon>Schistosomatidae</taxon>
        <taxon>Schistosoma</taxon>
    </lineage>
</organism>
<keyword evidence="2" id="KW-1185">Reference proteome</keyword>
<gene>
    <name evidence="1" type="ORF">SMRZ_LOCUS19627</name>
</gene>
<name>A0A183MUA2_9TREM</name>
<protein>
    <submittedName>
        <fullName evidence="1">Uncharacterized protein</fullName>
    </submittedName>
</protein>
<dbReference type="EMBL" id="UZAI01018026">
    <property type="protein sequence ID" value="VDP32313.1"/>
    <property type="molecule type" value="Genomic_DNA"/>
</dbReference>